<dbReference type="RefSeq" id="WP_195899132.1">
    <property type="nucleotide sequence ID" value="NZ_JADOGI010000114.1"/>
</dbReference>
<dbReference type="AlphaFoldDB" id="A0A931F3K9"/>
<feature type="region of interest" description="Disordered" evidence="1">
    <location>
        <begin position="111"/>
        <end position="132"/>
    </location>
</feature>
<organism evidence="2 3">
    <name type="scientific">Nonomuraea cypriaca</name>
    <dbReference type="NCBI Taxonomy" id="1187855"/>
    <lineage>
        <taxon>Bacteria</taxon>
        <taxon>Bacillati</taxon>
        <taxon>Actinomycetota</taxon>
        <taxon>Actinomycetes</taxon>
        <taxon>Streptosporangiales</taxon>
        <taxon>Streptosporangiaceae</taxon>
        <taxon>Nonomuraea</taxon>
    </lineage>
</organism>
<evidence type="ECO:0000313" key="3">
    <source>
        <dbReference type="Proteomes" id="UP000605361"/>
    </source>
</evidence>
<protein>
    <submittedName>
        <fullName evidence="2">Uncharacterized protein</fullName>
    </submittedName>
</protein>
<dbReference type="EMBL" id="JADOGI010000114">
    <property type="protein sequence ID" value="MBF8190206.1"/>
    <property type="molecule type" value="Genomic_DNA"/>
</dbReference>
<comment type="caution">
    <text evidence="2">The sequence shown here is derived from an EMBL/GenBank/DDBJ whole genome shotgun (WGS) entry which is preliminary data.</text>
</comment>
<sequence>MDPVVVAAGSALVTAMATDAWQQARTAVVALWRRFHPEQAGPLEAELAEVRAQVLAARLDGDTDTEEALAGAWRLRLAQLLRQSPEAGAELRRLLDERLTPAAAPRTIEMNATAHDESRVYQSGGDMHITGQ</sequence>
<evidence type="ECO:0000313" key="2">
    <source>
        <dbReference type="EMBL" id="MBF8190206.1"/>
    </source>
</evidence>
<gene>
    <name evidence="2" type="ORF">ITP53_31670</name>
</gene>
<proteinExistence type="predicted"/>
<name>A0A931F3K9_9ACTN</name>
<keyword evidence="3" id="KW-1185">Reference proteome</keyword>
<evidence type="ECO:0000256" key="1">
    <source>
        <dbReference type="SAM" id="MobiDB-lite"/>
    </source>
</evidence>
<dbReference type="Proteomes" id="UP000605361">
    <property type="component" value="Unassembled WGS sequence"/>
</dbReference>
<reference evidence="2" key="1">
    <citation type="submission" date="2020-11" db="EMBL/GenBank/DDBJ databases">
        <title>Whole-genome analyses of Nonomuraea sp. K274.</title>
        <authorList>
            <person name="Veyisoglu A."/>
        </authorList>
    </citation>
    <scope>NUCLEOTIDE SEQUENCE</scope>
    <source>
        <strain evidence="2">K274</strain>
    </source>
</reference>
<accession>A0A931F3K9</accession>